<dbReference type="Gene3D" id="2.40.420.20">
    <property type="match status" value="1"/>
</dbReference>
<comment type="caution">
    <text evidence="5">The sequence shown here is derived from an EMBL/GenBank/DDBJ whole genome shotgun (WGS) entry which is preliminary data.</text>
</comment>
<dbReference type="GO" id="GO:0015562">
    <property type="term" value="F:efflux transmembrane transporter activity"/>
    <property type="evidence" value="ECO:0007669"/>
    <property type="project" value="TreeGrafter"/>
</dbReference>
<sequence>MHSFIDNLNPTNFKLMSVILRPASLIFLIAFCSSCGHKEEKQTSQVPVKVSISTIQRNDMPQIFSYSGTIEPDNTAQVGFAVSGIINGIYVQEGQLVKQGQLLATIDATEYSNALAIANAGLEQAEDLYARLNGLYEKGSLPAKDYIDIKTKLAQAKANKSINAKHIADSRLYAPITGIITEKKIEKGSTAAPGIPAFTIIKTDLVYARMSVPESEIGALQPGTVAKVFVPTLNDTITGKVSIINPQADAVSRTYIVKIKLDNSTNRLLPGMLTDISIVTGRQQAAIAIPATAVVRDADDLTYVFVANGENKAIRKRISTGRLTGASQVVITEGLNEGDKLITAGQTQLKDGSAISF</sequence>
<feature type="domain" description="CusB-like beta-barrel" evidence="3">
    <location>
        <begin position="209"/>
        <end position="279"/>
    </location>
</feature>
<dbReference type="Pfam" id="PF25954">
    <property type="entry name" value="Beta-barrel_RND_2"/>
    <property type="match status" value="1"/>
</dbReference>
<dbReference type="PANTHER" id="PTHR30469">
    <property type="entry name" value="MULTIDRUG RESISTANCE PROTEIN MDTA"/>
    <property type="match status" value="1"/>
</dbReference>
<dbReference type="InterPro" id="IPR006143">
    <property type="entry name" value="RND_pump_MFP"/>
</dbReference>
<protein>
    <submittedName>
        <fullName evidence="5">Efflux RND transporter periplasmic adaptor subunit</fullName>
    </submittedName>
</protein>
<proteinExistence type="inferred from homology"/>
<dbReference type="PANTHER" id="PTHR30469:SF15">
    <property type="entry name" value="HLYD FAMILY OF SECRETION PROTEINS"/>
    <property type="match status" value="1"/>
</dbReference>
<evidence type="ECO:0000259" key="4">
    <source>
        <dbReference type="Pfam" id="PF25989"/>
    </source>
</evidence>
<comment type="similarity">
    <text evidence="1">Belongs to the membrane fusion protein (MFP) (TC 8.A.1) family.</text>
</comment>
<dbReference type="Pfam" id="PF25989">
    <property type="entry name" value="YknX_C"/>
    <property type="match status" value="1"/>
</dbReference>
<dbReference type="AlphaFoldDB" id="A0A7K1U2H3"/>
<accession>A0A7K1U2H3</accession>
<dbReference type="SUPFAM" id="SSF111369">
    <property type="entry name" value="HlyD-like secretion proteins"/>
    <property type="match status" value="1"/>
</dbReference>
<feature type="domain" description="Multidrug resistance protein MdtA-like barrel-sandwich hybrid" evidence="2">
    <location>
        <begin position="74"/>
        <end position="201"/>
    </location>
</feature>
<dbReference type="InterPro" id="IPR058792">
    <property type="entry name" value="Beta-barrel_RND_2"/>
</dbReference>
<evidence type="ECO:0000259" key="3">
    <source>
        <dbReference type="Pfam" id="PF25954"/>
    </source>
</evidence>
<dbReference type="Proteomes" id="UP000461730">
    <property type="component" value="Unassembled WGS sequence"/>
</dbReference>
<evidence type="ECO:0000259" key="2">
    <source>
        <dbReference type="Pfam" id="PF25917"/>
    </source>
</evidence>
<reference evidence="5 6" key="1">
    <citation type="submission" date="2019-12" db="EMBL/GenBank/DDBJ databases">
        <title>Chitinophaga sp. strain ysch24 (GDMCC 1.1355), whole genome shotgun sequence.</title>
        <authorList>
            <person name="Zhang X."/>
        </authorList>
    </citation>
    <scope>NUCLEOTIDE SEQUENCE [LARGE SCALE GENOMIC DNA]</scope>
    <source>
        <strain evidence="6">ysch24</strain>
    </source>
</reference>
<evidence type="ECO:0000313" key="5">
    <source>
        <dbReference type="EMBL" id="MVT08553.1"/>
    </source>
</evidence>
<dbReference type="Pfam" id="PF25917">
    <property type="entry name" value="BSH_RND"/>
    <property type="match status" value="1"/>
</dbReference>
<dbReference type="InterPro" id="IPR058637">
    <property type="entry name" value="YknX-like_C"/>
</dbReference>
<dbReference type="EMBL" id="WRXN01000003">
    <property type="protein sequence ID" value="MVT08553.1"/>
    <property type="molecule type" value="Genomic_DNA"/>
</dbReference>
<feature type="domain" description="YknX-like C-terminal permuted SH3-like" evidence="4">
    <location>
        <begin position="286"/>
        <end position="355"/>
    </location>
</feature>
<dbReference type="Gene3D" id="2.40.50.100">
    <property type="match status" value="1"/>
</dbReference>
<evidence type="ECO:0000313" key="6">
    <source>
        <dbReference type="Proteomes" id="UP000461730"/>
    </source>
</evidence>
<dbReference type="GO" id="GO:1990281">
    <property type="term" value="C:efflux pump complex"/>
    <property type="evidence" value="ECO:0007669"/>
    <property type="project" value="TreeGrafter"/>
</dbReference>
<gene>
    <name evidence="5" type="ORF">GO493_09805</name>
</gene>
<evidence type="ECO:0000256" key="1">
    <source>
        <dbReference type="ARBA" id="ARBA00009477"/>
    </source>
</evidence>
<dbReference type="Gene3D" id="2.40.30.170">
    <property type="match status" value="1"/>
</dbReference>
<dbReference type="NCBIfam" id="TIGR01730">
    <property type="entry name" value="RND_mfp"/>
    <property type="match status" value="1"/>
</dbReference>
<keyword evidence="6" id="KW-1185">Reference proteome</keyword>
<name>A0A7K1U2H3_9BACT</name>
<organism evidence="5 6">
    <name type="scientific">Chitinophaga tropicalis</name>
    <dbReference type="NCBI Taxonomy" id="2683588"/>
    <lineage>
        <taxon>Bacteria</taxon>
        <taxon>Pseudomonadati</taxon>
        <taxon>Bacteroidota</taxon>
        <taxon>Chitinophagia</taxon>
        <taxon>Chitinophagales</taxon>
        <taxon>Chitinophagaceae</taxon>
        <taxon>Chitinophaga</taxon>
    </lineage>
</organism>
<dbReference type="InterPro" id="IPR058625">
    <property type="entry name" value="MdtA-like_BSH"/>
</dbReference>